<evidence type="ECO:0000256" key="2">
    <source>
        <dbReference type="SAM" id="SignalP"/>
    </source>
</evidence>
<feature type="region of interest" description="Disordered" evidence="1">
    <location>
        <begin position="103"/>
        <end position="148"/>
    </location>
</feature>
<keyword evidence="2" id="KW-0732">Signal</keyword>
<feature type="signal peptide" evidence="2">
    <location>
        <begin position="1"/>
        <end position="16"/>
    </location>
</feature>
<feature type="chain" id="PRO_5001649356" evidence="2">
    <location>
        <begin position="17"/>
        <end position="232"/>
    </location>
</feature>
<accession>A0A067TG38</accession>
<keyword evidence="4" id="KW-1185">Reference proteome</keyword>
<dbReference type="EMBL" id="KL142371">
    <property type="protein sequence ID" value="KDR81322.1"/>
    <property type="molecule type" value="Genomic_DNA"/>
</dbReference>
<evidence type="ECO:0000313" key="4">
    <source>
        <dbReference type="Proteomes" id="UP000027222"/>
    </source>
</evidence>
<dbReference type="HOGENOM" id="CLU_1194958_0_0_1"/>
<sequence>MILLAIVGLVASHIEGRLPAFSALDFHVLFSRFNGHVITFNFASSPRVIAYTCESVFIRVFSSAAARTPSLNVFTVRVRPRSRGPSIVDVMGIYMRLKSKSTRSSGFHGYTRESDGRPDVGGAADSRVKEGARQGGQIRFGRGRDDQERERKLGGGWLVEASGGIEEKKLPLLLAQEDLCAQEEEAGMSLDLCCLLLAPPVGVGRCLDMEISLSSRHFMDSTRQDVPLAIVG</sequence>
<gene>
    <name evidence="3" type="ORF">GALMADRAFT_136330</name>
</gene>
<dbReference type="Proteomes" id="UP000027222">
    <property type="component" value="Unassembled WGS sequence"/>
</dbReference>
<protein>
    <submittedName>
        <fullName evidence="3">Uncharacterized protein</fullName>
    </submittedName>
</protein>
<evidence type="ECO:0000313" key="3">
    <source>
        <dbReference type="EMBL" id="KDR81322.1"/>
    </source>
</evidence>
<evidence type="ECO:0000256" key="1">
    <source>
        <dbReference type="SAM" id="MobiDB-lite"/>
    </source>
</evidence>
<name>A0A067TG38_GALM3</name>
<proteinExistence type="predicted"/>
<organism evidence="3 4">
    <name type="scientific">Galerina marginata (strain CBS 339.88)</name>
    <dbReference type="NCBI Taxonomy" id="685588"/>
    <lineage>
        <taxon>Eukaryota</taxon>
        <taxon>Fungi</taxon>
        <taxon>Dikarya</taxon>
        <taxon>Basidiomycota</taxon>
        <taxon>Agaricomycotina</taxon>
        <taxon>Agaricomycetes</taxon>
        <taxon>Agaricomycetidae</taxon>
        <taxon>Agaricales</taxon>
        <taxon>Agaricineae</taxon>
        <taxon>Strophariaceae</taxon>
        <taxon>Galerina</taxon>
    </lineage>
</organism>
<reference evidence="4" key="1">
    <citation type="journal article" date="2014" name="Proc. Natl. Acad. Sci. U.S.A.">
        <title>Extensive sampling of basidiomycete genomes demonstrates inadequacy of the white-rot/brown-rot paradigm for wood decay fungi.</title>
        <authorList>
            <person name="Riley R."/>
            <person name="Salamov A.A."/>
            <person name="Brown D.W."/>
            <person name="Nagy L.G."/>
            <person name="Floudas D."/>
            <person name="Held B.W."/>
            <person name="Levasseur A."/>
            <person name="Lombard V."/>
            <person name="Morin E."/>
            <person name="Otillar R."/>
            <person name="Lindquist E.A."/>
            <person name="Sun H."/>
            <person name="LaButti K.M."/>
            <person name="Schmutz J."/>
            <person name="Jabbour D."/>
            <person name="Luo H."/>
            <person name="Baker S.E."/>
            <person name="Pisabarro A.G."/>
            <person name="Walton J.D."/>
            <person name="Blanchette R.A."/>
            <person name="Henrissat B."/>
            <person name="Martin F."/>
            <person name="Cullen D."/>
            <person name="Hibbett D.S."/>
            <person name="Grigoriev I.V."/>
        </authorList>
    </citation>
    <scope>NUCLEOTIDE SEQUENCE [LARGE SCALE GENOMIC DNA]</scope>
    <source>
        <strain evidence="4">CBS 339.88</strain>
    </source>
</reference>
<dbReference type="AlphaFoldDB" id="A0A067TG38"/>